<evidence type="ECO:0000256" key="1">
    <source>
        <dbReference type="SAM" id="Phobius"/>
    </source>
</evidence>
<gene>
    <name evidence="2" type="ORF">IAC96_07595</name>
</gene>
<name>A0A9D1EE97_9FIRM</name>
<feature type="transmembrane region" description="Helical" evidence="1">
    <location>
        <begin position="45"/>
        <end position="66"/>
    </location>
</feature>
<reference evidence="2" key="1">
    <citation type="submission" date="2020-10" db="EMBL/GenBank/DDBJ databases">
        <authorList>
            <person name="Gilroy R."/>
        </authorList>
    </citation>
    <scope>NUCLEOTIDE SEQUENCE</scope>
    <source>
        <strain evidence="2">ChiW13-3771</strain>
    </source>
</reference>
<comment type="caution">
    <text evidence="2">The sequence shown here is derived from an EMBL/GenBank/DDBJ whole genome shotgun (WGS) entry which is preliminary data.</text>
</comment>
<dbReference type="AlphaFoldDB" id="A0A9D1EE97"/>
<reference evidence="2" key="2">
    <citation type="journal article" date="2021" name="PeerJ">
        <title>Extensive microbial diversity within the chicken gut microbiome revealed by metagenomics and culture.</title>
        <authorList>
            <person name="Gilroy R."/>
            <person name="Ravi A."/>
            <person name="Getino M."/>
            <person name="Pursley I."/>
            <person name="Horton D.L."/>
            <person name="Alikhan N.F."/>
            <person name="Baker D."/>
            <person name="Gharbi K."/>
            <person name="Hall N."/>
            <person name="Watson M."/>
            <person name="Adriaenssens E.M."/>
            <person name="Foster-Nyarko E."/>
            <person name="Jarju S."/>
            <person name="Secka A."/>
            <person name="Antonio M."/>
            <person name="Oren A."/>
            <person name="Chaudhuri R.R."/>
            <person name="La Ragione R."/>
            <person name="Hildebrand F."/>
            <person name="Pallen M.J."/>
        </authorList>
    </citation>
    <scope>NUCLEOTIDE SEQUENCE</scope>
    <source>
        <strain evidence="2">ChiW13-3771</strain>
    </source>
</reference>
<proteinExistence type="predicted"/>
<dbReference type="EMBL" id="DVHN01000095">
    <property type="protein sequence ID" value="HIR88797.1"/>
    <property type="molecule type" value="Genomic_DNA"/>
</dbReference>
<keyword evidence="1" id="KW-0472">Membrane</keyword>
<sequence>MGVNDILEIIAVLPRYIQYIFPGYITIWVYYFCIGITLKDTRALIVKSIVISYLYVVFVNTLFAQFNELEQNIVLFILAVLVAYISSLLVEKEKEFHFLRRLGINTSLSLNEIDAIETNSKTGIWICVYLKNCNLMYEGFILHTEMEEGNRRFICLCNYRKFIIDTEGKLKNLEDHSTEREEQVILYFEDIARIEKRKI</sequence>
<accession>A0A9D1EE97</accession>
<dbReference type="Proteomes" id="UP000824201">
    <property type="component" value="Unassembled WGS sequence"/>
</dbReference>
<feature type="transmembrane region" description="Helical" evidence="1">
    <location>
        <begin position="16"/>
        <end position="38"/>
    </location>
</feature>
<keyword evidence="1" id="KW-1133">Transmembrane helix</keyword>
<organism evidence="2 3">
    <name type="scientific">Candidatus Fimimorpha faecalis</name>
    <dbReference type="NCBI Taxonomy" id="2840824"/>
    <lineage>
        <taxon>Bacteria</taxon>
        <taxon>Bacillati</taxon>
        <taxon>Bacillota</taxon>
        <taxon>Clostridia</taxon>
        <taxon>Eubacteriales</taxon>
        <taxon>Candidatus Fimimorpha</taxon>
    </lineage>
</organism>
<evidence type="ECO:0000313" key="2">
    <source>
        <dbReference type="EMBL" id="HIR88797.1"/>
    </source>
</evidence>
<evidence type="ECO:0000313" key="3">
    <source>
        <dbReference type="Proteomes" id="UP000824201"/>
    </source>
</evidence>
<protein>
    <submittedName>
        <fullName evidence="2">Uncharacterized protein</fullName>
    </submittedName>
</protein>
<keyword evidence="1" id="KW-0812">Transmembrane</keyword>
<feature type="transmembrane region" description="Helical" evidence="1">
    <location>
        <begin position="72"/>
        <end position="90"/>
    </location>
</feature>